<evidence type="ECO:0000259" key="3">
    <source>
        <dbReference type="PROSITE" id="PS50887"/>
    </source>
</evidence>
<accession>A0A4R2D027</accession>
<feature type="transmembrane region" description="Helical" evidence="1">
    <location>
        <begin position="266"/>
        <end position="290"/>
    </location>
</feature>
<dbReference type="InterPro" id="IPR029787">
    <property type="entry name" value="Nucleotide_cyclase"/>
</dbReference>
<dbReference type="InterPro" id="IPR043128">
    <property type="entry name" value="Rev_trsase/Diguanyl_cyclase"/>
</dbReference>
<dbReference type="CDD" id="cd01949">
    <property type="entry name" value="GGDEF"/>
    <property type="match status" value="1"/>
</dbReference>
<reference evidence="4 5" key="1">
    <citation type="submission" date="2019-03" db="EMBL/GenBank/DDBJ databases">
        <title>Genomic Encyclopedia of Type Strains, Phase IV (KMG-IV): sequencing the most valuable type-strain genomes for metagenomic binning, comparative biology and taxonomic classification.</title>
        <authorList>
            <person name="Goeker M."/>
        </authorList>
    </citation>
    <scope>NUCLEOTIDE SEQUENCE [LARGE SCALE GENOMIC DNA]</scope>
    <source>
        <strain evidence="4 5">DSM 18401</strain>
    </source>
</reference>
<dbReference type="InterPro" id="IPR007892">
    <property type="entry name" value="CHASE4"/>
</dbReference>
<sequence>MLRLARHLSGMIGARRLAVVLGVLASFAIVVSLATVLVMMALGFLANRANELDAERTRQTVFGALSSMRSSIVTTVRDYAVWDDAVTAVYGTPDMPWLIANMGLATEGGPLFDTVFLVDETGKTMLAYRNGAPVEADARSYGGAVFLEMHRKILRAGLEPGAELGVFLQTPDGPAVGAASAIRPVSSAVEAPAEALRTLFIIRHLTPARISRIADNFLISGLLLAESAPSNGPAVPLADPDGKTLGFLSWTPDAPGNQSYAQVRPLVLLALAGVVVFFALLVLTGAAFAIRLKADENTARIQALTDRLSGLRNRTGLYLGLDELTARARTEERDVVMLYLDLDGFKDVNDFYGHAVGDRLIRGVSAGLSRLVPAKAMLARIGGDEFAIAFIDRLDGPEAEHLTRSILDFFSEPFSIGERVAVVGASIGIAVSRKGAVGGEELLRRADVAMYRAKHAGRGRAMYYETLMDDDRDERREMEEALRAAVARGEIDVVFQPIVGARSRTICGVEALARWSRGGTKPVPPDVFIPLAEATGIIDTLGPLVLKRACAAVRNWPGIDISINVSPAQFRNPYFPDQALGIIAEAGIAPSRVTLEITEGYFIQNPGRAKLVMDRLKAGGVRIALDDFGAGFSSIGYLIRFGFDRMKIDRSLTIAGEQSPKGGAMLQATVALAASFDMPVTAEGVETAEQAAFLHLCGCDQLQGYFFGKPMSERAISDLLAPPADVEAAAG</sequence>
<evidence type="ECO:0000313" key="5">
    <source>
        <dbReference type="Proteomes" id="UP000295351"/>
    </source>
</evidence>
<dbReference type="PANTHER" id="PTHR44757">
    <property type="entry name" value="DIGUANYLATE CYCLASE DGCP"/>
    <property type="match status" value="1"/>
</dbReference>
<dbReference type="InterPro" id="IPR035919">
    <property type="entry name" value="EAL_sf"/>
</dbReference>
<gene>
    <name evidence="4" type="ORF">EV665_103227</name>
</gene>
<dbReference type="Gene3D" id="3.30.70.270">
    <property type="match status" value="1"/>
</dbReference>
<dbReference type="InterPro" id="IPR000160">
    <property type="entry name" value="GGDEF_dom"/>
</dbReference>
<evidence type="ECO:0000313" key="4">
    <source>
        <dbReference type="EMBL" id="TCN47053.1"/>
    </source>
</evidence>
<keyword evidence="5" id="KW-1185">Reference proteome</keyword>
<keyword evidence="1" id="KW-0812">Transmembrane</keyword>
<keyword evidence="1" id="KW-0472">Membrane</keyword>
<keyword evidence="1" id="KW-1133">Transmembrane helix</keyword>
<dbReference type="NCBIfam" id="TIGR00254">
    <property type="entry name" value="GGDEF"/>
    <property type="match status" value="1"/>
</dbReference>
<dbReference type="Pfam" id="PF00563">
    <property type="entry name" value="EAL"/>
    <property type="match status" value="1"/>
</dbReference>
<name>A0A4R2D027_SHIGR</name>
<organism evidence="4 5">
    <name type="scientific">Shinella granuli</name>
    <dbReference type="NCBI Taxonomy" id="323621"/>
    <lineage>
        <taxon>Bacteria</taxon>
        <taxon>Pseudomonadati</taxon>
        <taxon>Pseudomonadota</taxon>
        <taxon>Alphaproteobacteria</taxon>
        <taxon>Hyphomicrobiales</taxon>
        <taxon>Rhizobiaceae</taxon>
        <taxon>Shinella</taxon>
    </lineage>
</organism>
<dbReference type="Proteomes" id="UP000295351">
    <property type="component" value="Unassembled WGS sequence"/>
</dbReference>
<dbReference type="PANTHER" id="PTHR44757:SF2">
    <property type="entry name" value="BIOFILM ARCHITECTURE MAINTENANCE PROTEIN MBAA"/>
    <property type="match status" value="1"/>
</dbReference>
<dbReference type="EMBL" id="SLVX01000003">
    <property type="protein sequence ID" value="TCN47053.1"/>
    <property type="molecule type" value="Genomic_DNA"/>
</dbReference>
<dbReference type="SUPFAM" id="SSF55073">
    <property type="entry name" value="Nucleotide cyclase"/>
    <property type="match status" value="1"/>
</dbReference>
<feature type="domain" description="EAL" evidence="2">
    <location>
        <begin position="475"/>
        <end position="724"/>
    </location>
</feature>
<protein>
    <submittedName>
        <fullName evidence="4">Periplasmic sensor diguanylate cyclase/phosphodiesterase</fullName>
    </submittedName>
</protein>
<evidence type="ECO:0000259" key="2">
    <source>
        <dbReference type="PROSITE" id="PS50883"/>
    </source>
</evidence>
<comment type="caution">
    <text evidence="4">The sequence shown here is derived from an EMBL/GenBank/DDBJ whole genome shotgun (WGS) entry which is preliminary data.</text>
</comment>
<feature type="transmembrane region" description="Helical" evidence="1">
    <location>
        <begin position="20"/>
        <end position="46"/>
    </location>
</feature>
<evidence type="ECO:0000256" key="1">
    <source>
        <dbReference type="SAM" id="Phobius"/>
    </source>
</evidence>
<dbReference type="SUPFAM" id="SSF141868">
    <property type="entry name" value="EAL domain-like"/>
    <property type="match status" value="1"/>
</dbReference>
<feature type="domain" description="GGDEF" evidence="3">
    <location>
        <begin position="333"/>
        <end position="466"/>
    </location>
</feature>
<dbReference type="Pfam" id="PF05228">
    <property type="entry name" value="CHASE4"/>
    <property type="match status" value="1"/>
</dbReference>
<dbReference type="AlphaFoldDB" id="A0A4R2D027"/>
<dbReference type="Pfam" id="PF00990">
    <property type="entry name" value="GGDEF"/>
    <property type="match status" value="1"/>
</dbReference>
<dbReference type="PROSITE" id="PS50883">
    <property type="entry name" value="EAL"/>
    <property type="match status" value="1"/>
</dbReference>
<dbReference type="CDD" id="cd01948">
    <property type="entry name" value="EAL"/>
    <property type="match status" value="1"/>
</dbReference>
<dbReference type="InterPro" id="IPR052155">
    <property type="entry name" value="Biofilm_reg_signaling"/>
</dbReference>
<dbReference type="SMART" id="SM00267">
    <property type="entry name" value="GGDEF"/>
    <property type="match status" value="1"/>
</dbReference>
<dbReference type="InterPro" id="IPR001633">
    <property type="entry name" value="EAL_dom"/>
</dbReference>
<dbReference type="PROSITE" id="PS50887">
    <property type="entry name" value="GGDEF"/>
    <property type="match status" value="1"/>
</dbReference>
<proteinExistence type="predicted"/>
<dbReference type="SMART" id="SM00052">
    <property type="entry name" value="EAL"/>
    <property type="match status" value="1"/>
</dbReference>
<dbReference type="Gene3D" id="3.20.20.450">
    <property type="entry name" value="EAL domain"/>
    <property type="match status" value="1"/>
</dbReference>
<dbReference type="RefSeq" id="WP_133033573.1">
    <property type="nucleotide sequence ID" value="NZ_BAABEI010000012.1"/>
</dbReference>